<name>G0UNK4_TRYCI</name>
<evidence type="ECO:0000313" key="1">
    <source>
        <dbReference type="EMBL" id="CCC90964.1"/>
    </source>
</evidence>
<dbReference type="VEuPathDB" id="TriTrypDB:TcIL3000_6_1990"/>
<organism evidence="1">
    <name type="scientific">Trypanosoma congolense (strain IL3000)</name>
    <dbReference type="NCBI Taxonomy" id="1068625"/>
    <lineage>
        <taxon>Eukaryota</taxon>
        <taxon>Discoba</taxon>
        <taxon>Euglenozoa</taxon>
        <taxon>Kinetoplastea</taxon>
        <taxon>Metakinetoplastina</taxon>
        <taxon>Trypanosomatida</taxon>
        <taxon>Trypanosomatidae</taxon>
        <taxon>Trypanosoma</taxon>
        <taxon>Nannomonas</taxon>
    </lineage>
</organism>
<sequence length="239" mass="28336">MQRYIFRRPLAKTISVSAVIGSSRSIYTTWVSIPLEPWATKQPWFERLTNQSQYRSFEFWHVPEVTAPAGIELSPVELYLLSHIEDDTKRLLNLSWTYDFDSFWEDRVDSLEKLNDSIYKKSRSISCFVFGNHSKNVAGQKYIERKLNYLKSVLHWALATERCYTTIVKARFTMQRDVWNAFERERYLAGCLEVVEEFKKEVPEEFASKAVEELQNHLTSMRHWVWDCPNVKRAFPQMS</sequence>
<protein>
    <submittedName>
        <fullName evidence="1">Uncharacterized protein TCIL3000_6_1990</fullName>
    </submittedName>
</protein>
<gene>
    <name evidence="1" type="ORF">TCIL3000_6_1990</name>
</gene>
<dbReference type="EMBL" id="HE575319">
    <property type="protein sequence ID" value="CCC90964.1"/>
    <property type="molecule type" value="Genomic_DNA"/>
</dbReference>
<proteinExistence type="predicted"/>
<dbReference type="AlphaFoldDB" id="G0UNK4"/>
<accession>G0UNK4</accession>
<reference evidence="1" key="1">
    <citation type="journal article" date="2012" name="Proc. Natl. Acad. Sci. U.S.A.">
        <title>Antigenic diversity is generated by distinct evolutionary mechanisms in African trypanosome species.</title>
        <authorList>
            <person name="Jackson A.P."/>
            <person name="Berry A."/>
            <person name="Aslett M."/>
            <person name="Allison H.C."/>
            <person name="Burton P."/>
            <person name="Vavrova-Anderson J."/>
            <person name="Brown R."/>
            <person name="Browne H."/>
            <person name="Corton N."/>
            <person name="Hauser H."/>
            <person name="Gamble J."/>
            <person name="Gilderthorp R."/>
            <person name="Marcello L."/>
            <person name="McQuillan J."/>
            <person name="Otto T.D."/>
            <person name="Quail M.A."/>
            <person name="Sanders M.J."/>
            <person name="van Tonder A."/>
            <person name="Ginger M.L."/>
            <person name="Field M.C."/>
            <person name="Barry J.D."/>
            <person name="Hertz-Fowler C."/>
            <person name="Berriman M."/>
        </authorList>
    </citation>
    <scope>NUCLEOTIDE SEQUENCE</scope>
    <source>
        <strain evidence="1">IL3000</strain>
    </source>
</reference>